<organism evidence="1 2">
    <name type="scientific">Pseudomonas peradeniyensis</name>
    <dbReference type="NCBI Taxonomy" id="2745488"/>
    <lineage>
        <taxon>Bacteria</taxon>
        <taxon>Pseudomonadati</taxon>
        <taxon>Pseudomonadota</taxon>
        <taxon>Gammaproteobacteria</taxon>
        <taxon>Pseudomonadales</taxon>
        <taxon>Pseudomonadaceae</taxon>
        <taxon>Pseudomonas</taxon>
    </lineage>
</organism>
<proteinExistence type="predicted"/>
<reference evidence="1" key="3">
    <citation type="journal article" date="2023" name="mSystems">
        <title>Charting the Lipopeptidome of Nonpathogenic Pseudomonas.</title>
        <authorList>
            <person name="Cesa-Luna C."/>
            <person name="Geudens N."/>
            <person name="Girard L."/>
            <person name="De Roo V."/>
            <person name="Maklad H.R."/>
            <person name="Martins J.C."/>
            <person name="Hofte M."/>
            <person name="De Mot R."/>
        </authorList>
    </citation>
    <scope>NUCLEOTIDE SEQUENCE</scope>
    <source>
        <strain evidence="1">COR51</strain>
    </source>
</reference>
<sequence length="90" mass="10204">MHYSMQQRVDGLATLRARSLMATAEFYELIGRPAPAPEPLFQAVAKGKAWHIIEIATGKTKRFCFSHRAAMRFIEAMEAGKRTSIYRTTD</sequence>
<comment type="caution">
    <text evidence="1">The sequence shown here is derived from an EMBL/GenBank/DDBJ whole genome shotgun (WGS) entry which is preliminary data.</text>
</comment>
<accession>A0ABT2VFI0</accession>
<keyword evidence="2" id="KW-1185">Reference proteome</keyword>
<dbReference type="EMBL" id="JAOSLA010000039">
    <property type="protein sequence ID" value="MCU7240378.1"/>
    <property type="molecule type" value="Genomic_DNA"/>
</dbReference>
<reference evidence="1" key="2">
    <citation type="submission" date="2022-09" db="EMBL/GenBank/DDBJ databases">
        <authorList>
            <person name="Cesa-Luna C."/>
            <person name="Girard L."/>
            <person name="Lood C."/>
            <person name="Hofte M."/>
            <person name="De Mot R."/>
        </authorList>
    </citation>
    <scope>NUCLEOTIDE SEQUENCE</scope>
    <source>
        <strain evidence="1">COR51</strain>
    </source>
</reference>
<evidence type="ECO:0000313" key="2">
    <source>
        <dbReference type="Proteomes" id="UP001139994"/>
    </source>
</evidence>
<reference evidence="1" key="1">
    <citation type="journal article" date="2022" name="Microbiol. Spectr.">
        <title>An Nuclear Magnetic Resonance Fingerprint Matching Approach for the Identification and Structural Re-Evaluation of Pseudomonas Lipopeptides.</title>
        <authorList>
            <person name="De Roo V."/>
            <person name="Verleysen Y."/>
            <person name="Kovacs B."/>
            <person name="De Vleeschouwer M."/>
            <person name="Muangkaew P."/>
            <person name="Girard L."/>
            <person name="Hofte M."/>
            <person name="De Mot R."/>
            <person name="Madder A."/>
            <person name="Geudens N."/>
            <person name="Martins J.C."/>
        </authorList>
    </citation>
    <scope>NUCLEOTIDE SEQUENCE</scope>
    <source>
        <strain evidence="1">COR51</strain>
    </source>
</reference>
<protein>
    <submittedName>
        <fullName evidence="1">Uncharacterized protein</fullName>
    </submittedName>
</protein>
<dbReference type="RefSeq" id="WP_262952417.1">
    <property type="nucleotide sequence ID" value="NZ_JAOSLA010000039.1"/>
</dbReference>
<dbReference type="Proteomes" id="UP001139994">
    <property type="component" value="Unassembled WGS sequence"/>
</dbReference>
<evidence type="ECO:0000313" key="1">
    <source>
        <dbReference type="EMBL" id="MCU7240378.1"/>
    </source>
</evidence>
<name>A0ABT2VFI0_9PSED</name>
<gene>
    <name evidence="1" type="ORF">OC929_20200</name>
</gene>